<dbReference type="GO" id="GO:0016616">
    <property type="term" value="F:oxidoreductase activity, acting on the CH-OH group of donors, NAD or NADP as acceptor"/>
    <property type="evidence" value="ECO:0007669"/>
    <property type="project" value="TreeGrafter"/>
</dbReference>
<dbReference type="GO" id="GO:0008206">
    <property type="term" value="P:bile acid metabolic process"/>
    <property type="evidence" value="ECO:0007669"/>
    <property type="project" value="UniProtKB-ARBA"/>
</dbReference>
<dbReference type="CDD" id="cd05233">
    <property type="entry name" value="SDR_c"/>
    <property type="match status" value="1"/>
</dbReference>
<dbReference type="Gene3D" id="3.40.50.720">
    <property type="entry name" value="NAD(P)-binding Rossmann-like Domain"/>
    <property type="match status" value="1"/>
</dbReference>
<dbReference type="InterPro" id="IPR036291">
    <property type="entry name" value="NAD(P)-bd_dom_sf"/>
</dbReference>
<gene>
    <name evidence="3" type="ORF">GH754_00830</name>
</gene>
<dbReference type="AlphaFoldDB" id="A0A6G1X1V1"/>
<comment type="caution">
    <text evidence="3">The sequence shown here is derived from an EMBL/GenBank/DDBJ whole genome shotgun (WGS) entry which is preliminary data.</text>
</comment>
<dbReference type="Proteomes" id="UP000480185">
    <property type="component" value="Unassembled WGS sequence"/>
</dbReference>
<dbReference type="PRINTS" id="PR00080">
    <property type="entry name" value="SDRFAMILY"/>
</dbReference>
<protein>
    <submittedName>
        <fullName evidence="3">SDR family oxidoreductase</fullName>
    </submittedName>
</protein>
<reference evidence="3 4" key="1">
    <citation type="submission" date="2019-11" db="EMBL/GenBank/DDBJ databases">
        <authorList>
            <person name="Li J."/>
        </authorList>
    </citation>
    <scope>NUCLEOTIDE SEQUENCE [LARGE SCALE GENOMIC DNA]</scope>
    <source>
        <strain evidence="3 4">J4</strain>
    </source>
</reference>
<evidence type="ECO:0000256" key="2">
    <source>
        <dbReference type="ARBA" id="ARBA00023002"/>
    </source>
</evidence>
<comment type="similarity">
    <text evidence="1">Belongs to the short-chain dehydrogenases/reductases (SDR) family.</text>
</comment>
<keyword evidence="2" id="KW-0560">Oxidoreductase</keyword>
<dbReference type="PANTHER" id="PTHR42760">
    <property type="entry name" value="SHORT-CHAIN DEHYDROGENASES/REDUCTASES FAMILY MEMBER"/>
    <property type="match status" value="1"/>
</dbReference>
<dbReference type="PRINTS" id="PR00081">
    <property type="entry name" value="GDHRDH"/>
</dbReference>
<evidence type="ECO:0000313" key="3">
    <source>
        <dbReference type="EMBL" id="MRG84865.1"/>
    </source>
</evidence>
<dbReference type="PROSITE" id="PS00061">
    <property type="entry name" value="ADH_SHORT"/>
    <property type="match status" value="1"/>
</dbReference>
<organism evidence="3 4">
    <name type="scientific">Salinibacillus xinjiangensis</name>
    <dbReference type="NCBI Taxonomy" id="1229268"/>
    <lineage>
        <taxon>Bacteria</taxon>
        <taxon>Bacillati</taxon>
        <taxon>Bacillota</taxon>
        <taxon>Bacilli</taxon>
        <taxon>Bacillales</taxon>
        <taxon>Bacillaceae</taxon>
        <taxon>Salinibacillus</taxon>
    </lineage>
</organism>
<evidence type="ECO:0000313" key="4">
    <source>
        <dbReference type="Proteomes" id="UP000480185"/>
    </source>
</evidence>
<keyword evidence="4" id="KW-1185">Reference proteome</keyword>
<dbReference type="SUPFAM" id="SSF51735">
    <property type="entry name" value="NAD(P)-binding Rossmann-fold domains"/>
    <property type="match status" value="1"/>
</dbReference>
<dbReference type="InterPro" id="IPR002347">
    <property type="entry name" value="SDR_fam"/>
</dbReference>
<dbReference type="OrthoDB" id="9803333at2"/>
<sequence>MKLKGKRIIVTGGARGMAASIVRAYAQEGAQIASIDILDIEGQQVADEATKMGPGKVDYYHCDISRKENVENTFEMATRKIGGLDILVNAAGVNQIRRPEELTEQDIDLIFHVNVYGTIYTNKAAFKYLKEKGGRIINFSSVAGLNPYPAGAHYSATKGAVASWTRSVAHEWGKYHITVNAMAPALWTPMYEERRSQMNPEELEDHDNGYKKMIPIGGKLGEPDKDFAPVMIFFASDDSRFITGQIIPVDGGLVSTR</sequence>
<dbReference type="Pfam" id="PF13561">
    <property type="entry name" value="adh_short_C2"/>
    <property type="match status" value="1"/>
</dbReference>
<dbReference type="EMBL" id="WJNH01000001">
    <property type="protein sequence ID" value="MRG84865.1"/>
    <property type="molecule type" value="Genomic_DNA"/>
</dbReference>
<dbReference type="InterPro" id="IPR020904">
    <property type="entry name" value="Sc_DH/Rdtase_CS"/>
</dbReference>
<proteinExistence type="inferred from homology"/>
<name>A0A6G1X1V1_9BACI</name>
<evidence type="ECO:0000256" key="1">
    <source>
        <dbReference type="ARBA" id="ARBA00006484"/>
    </source>
</evidence>
<dbReference type="RefSeq" id="WP_153726836.1">
    <property type="nucleotide sequence ID" value="NZ_WJNH01000001.1"/>
</dbReference>
<accession>A0A6G1X1V1</accession>
<dbReference type="FunFam" id="3.40.50.720:FF:000084">
    <property type="entry name" value="Short-chain dehydrogenase reductase"/>
    <property type="match status" value="1"/>
</dbReference>